<reference evidence="4" key="3">
    <citation type="journal article" date="2019" name="Int. J. Syst. Evol. Microbiol.">
        <title>The Global Catalogue of Microorganisms (GCM) 10K type strain sequencing project: providing services to taxonomists for standard genome sequencing and annotation.</title>
        <authorList>
            <consortium name="The Broad Institute Genomics Platform"/>
            <consortium name="The Broad Institute Genome Sequencing Center for Infectious Disease"/>
            <person name="Wu L."/>
            <person name="Ma J."/>
        </authorList>
    </citation>
    <scope>NUCLEOTIDE SEQUENCE [LARGE SCALE GENOMIC DNA]</scope>
    <source>
        <strain evidence="4">KCTC 62575</strain>
    </source>
</reference>
<keyword evidence="4" id="KW-1185">Reference proteome</keyword>
<proteinExistence type="predicted"/>
<comment type="caution">
    <text evidence="2">The sequence shown here is derived from an EMBL/GenBank/DDBJ whole genome shotgun (WGS) entry which is preliminary data.</text>
</comment>
<evidence type="ECO:0000313" key="1">
    <source>
        <dbReference type="EMBL" id="MFC2994870.1"/>
    </source>
</evidence>
<dbReference type="EMBL" id="PYIX02000013">
    <property type="protein sequence ID" value="RFC83717.1"/>
    <property type="molecule type" value="Genomic_DNA"/>
</dbReference>
<dbReference type="Proteomes" id="UP000240957">
    <property type="component" value="Unassembled WGS sequence"/>
</dbReference>
<gene>
    <name evidence="1" type="ORF">ACFODO_06215</name>
    <name evidence="2" type="ORF">C9E89_009625</name>
</gene>
<evidence type="ECO:0000313" key="4">
    <source>
        <dbReference type="Proteomes" id="UP001595455"/>
    </source>
</evidence>
<reference evidence="1" key="4">
    <citation type="submission" date="2024-09" db="EMBL/GenBank/DDBJ databases">
        <authorList>
            <person name="Sun Q."/>
            <person name="Mori K."/>
        </authorList>
    </citation>
    <scope>NUCLEOTIDE SEQUENCE</scope>
    <source>
        <strain evidence="1">KCTC 62575</strain>
    </source>
</reference>
<dbReference type="EMBL" id="JBHRSF010000010">
    <property type="protein sequence ID" value="MFC2994870.1"/>
    <property type="molecule type" value="Genomic_DNA"/>
</dbReference>
<dbReference type="OrthoDB" id="6312934at2"/>
<dbReference type="RefSeq" id="WP_107008157.1">
    <property type="nucleotide sequence ID" value="NZ_JBHRSF010000010.1"/>
</dbReference>
<name>A0A371YQH1_9GAMM</name>
<reference evidence="1" key="1">
    <citation type="journal article" date="2014" name="Int. J. Syst. Evol. Microbiol.">
        <title>Complete genome of a new Firmicutes species belonging to the dominant human colonic microbiota ('Ruminococcus bicirculans') reveals two chromosomes and a selective capacity to utilize plant glucans.</title>
        <authorList>
            <consortium name="NISC Comparative Sequencing Program"/>
            <person name="Wegmann U."/>
            <person name="Louis P."/>
            <person name="Goesmann A."/>
            <person name="Henrissat B."/>
            <person name="Duncan S.H."/>
            <person name="Flint H.J."/>
        </authorList>
    </citation>
    <scope>NUCLEOTIDE SEQUENCE</scope>
    <source>
        <strain evidence="1">KCTC 62575</strain>
    </source>
</reference>
<reference evidence="2 3" key="2">
    <citation type="submission" date="2018-08" db="EMBL/GenBank/DDBJ databases">
        <title>The draft genome of Acinetobacter sichuanensis strain WCHAc060041.</title>
        <authorList>
            <person name="Qin J."/>
            <person name="Feng Y."/>
            <person name="Zong Z."/>
        </authorList>
    </citation>
    <scope>NUCLEOTIDE SEQUENCE [LARGE SCALE GENOMIC DNA]</scope>
    <source>
        <strain evidence="2 3">WCHAc060041</strain>
    </source>
</reference>
<dbReference type="Proteomes" id="UP001595455">
    <property type="component" value="Unassembled WGS sequence"/>
</dbReference>
<protein>
    <submittedName>
        <fullName evidence="2">Head completion protein</fullName>
    </submittedName>
    <submittedName>
        <fullName evidence="1">Head completion/stabilization protein</fullName>
    </submittedName>
</protein>
<dbReference type="Pfam" id="PF05926">
    <property type="entry name" value="Phage_GPL"/>
    <property type="match status" value="1"/>
</dbReference>
<dbReference type="InterPro" id="IPR009225">
    <property type="entry name" value="Phage_head_completion_GpL"/>
</dbReference>
<sequence>MGFVANGNTTPSQIIIKSDPFYPSIDLDHIRKIVRIDGVVTNDRLKQVIIEEVIDVNRLLISLQTQVEKLSDLSKTMIDDLPDTDYLYLSAVANGLAAKINENYRNYDSSNTGVKKAEQAECTVDDYRRNKQWAIQQLKGENHTVVELI</sequence>
<dbReference type="AlphaFoldDB" id="A0A371YQH1"/>
<accession>A0A371YQH1</accession>
<evidence type="ECO:0000313" key="2">
    <source>
        <dbReference type="EMBL" id="RFC83717.1"/>
    </source>
</evidence>
<organism evidence="2 3">
    <name type="scientific">Acinetobacter sichuanensis</name>
    <dbReference type="NCBI Taxonomy" id="2136183"/>
    <lineage>
        <taxon>Bacteria</taxon>
        <taxon>Pseudomonadati</taxon>
        <taxon>Pseudomonadota</taxon>
        <taxon>Gammaproteobacteria</taxon>
        <taxon>Moraxellales</taxon>
        <taxon>Moraxellaceae</taxon>
        <taxon>Acinetobacter</taxon>
    </lineage>
</organism>
<evidence type="ECO:0000313" key="3">
    <source>
        <dbReference type="Proteomes" id="UP000240957"/>
    </source>
</evidence>